<dbReference type="Proteomes" id="UP000002195">
    <property type="component" value="Unassembled WGS sequence"/>
</dbReference>
<dbReference type="eggNOG" id="ENOG502RIKR">
    <property type="taxonomic scope" value="Eukaryota"/>
</dbReference>
<dbReference type="RefSeq" id="XP_643699.1">
    <property type="nucleotide sequence ID" value="XM_638607.1"/>
</dbReference>
<reference evidence="1 2" key="1">
    <citation type="journal article" date="2005" name="Nature">
        <title>The genome of the social amoeba Dictyostelium discoideum.</title>
        <authorList>
            <consortium name="The Dictyostelium discoideum Sequencing Consortium"/>
            <person name="Eichinger L."/>
            <person name="Pachebat J.A."/>
            <person name="Glockner G."/>
            <person name="Rajandream M.A."/>
            <person name="Sucgang R."/>
            <person name="Berriman M."/>
            <person name="Song J."/>
            <person name="Olsen R."/>
            <person name="Szafranski K."/>
            <person name="Xu Q."/>
            <person name="Tunggal B."/>
            <person name="Kummerfeld S."/>
            <person name="Madera M."/>
            <person name="Konfortov B.A."/>
            <person name="Rivero F."/>
            <person name="Bankier A.T."/>
            <person name="Lehmann R."/>
            <person name="Hamlin N."/>
            <person name="Davies R."/>
            <person name="Gaudet P."/>
            <person name="Fey P."/>
            <person name="Pilcher K."/>
            <person name="Chen G."/>
            <person name="Saunders D."/>
            <person name="Sodergren E."/>
            <person name="Davis P."/>
            <person name="Kerhornou A."/>
            <person name="Nie X."/>
            <person name="Hall N."/>
            <person name="Anjard C."/>
            <person name="Hemphill L."/>
            <person name="Bason N."/>
            <person name="Farbrother P."/>
            <person name="Desany B."/>
            <person name="Just E."/>
            <person name="Morio T."/>
            <person name="Rost R."/>
            <person name="Churcher C."/>
            <person name="Cooper J."/>
            <person name="Haydock S."/>
            <person name="van Driessche N."/>
            <person name="Cronin A."/>
            <person name="Goodhead I."/>
            <person name="Muzny D."/>
            <person name="Mourier T."/>
            <person name="Pain A."/>
            <person name="Lu M."/>
            <person name="Harper D."/>
            <person name="Lindsay R."/>
            <person name="Hauser H."/>
            <person name="James K."/>
            <person name="Quiles M."/>
            <person name="Madan Babu M."/>
            <person name="Saito T."/>
            <person name="Buchrieser C."/>
            <person name="Wardroper A."/>
            <person name="Felder M."/>
            <person name="Thangavelu M."/>
            <person name="Johnson D."/>
            <person name="Knights A."/>
            <person name="Loulseged H."/>
            <person name="Mungall K."/>
            <person name="Oliver K."/>
            <person name="Price C."/>
            <person name="Quail M.A."/>
            <person name="Urushihara H."/>
            <person name="Hernandez J."/>
            <person name="Rabbinowitsch E."/>
            <person name="Steffen D."/>
            <person name="Sanders M."/>
            <person name="Ma J."/>
            <person name="Kohara Y."/>
            <person name="Sharp S."/>
            <person name="Simmonds M."/>
            <person name="Spiegler S."/>
            <person name="Tivey A."/>
            <person name="Sugano S."/>
            <person name="White B."/>
            <person name="Walker D."/>
            <person name="Woodward J."/>
            <person name="Winckler T."/>
            <person name="Tanaka Y."/>
            <person name="Shaulsky G."/>
            <person name="Schleicher M."/>
            <person name="Weinstock G."/>
            <person name="Rosenthal A."/>
            <person name="Cox E.C."/>
            <person name="Chisholm R.L."/>
            <person name="Gibbs R."/>
            <person name="Loomis W.F."/>
            <person name="Platzer M."/>
            <person name="Kay R.R."/>
            <person name="Williams J."/>
            <person name="Dear P.H."/>
            <person name="Noegel A.A."/>
            <person name="Barrell B."/>
            <person name="Kuspa A."/>
        </authorList>
    </citation>
    <scope>NUCLEOTIDE SEQUENCE [LARGE SCALE GENOMIC DNA]</scope>
    <source>
        <strain evidence="1 2">AX4</strain>
    </source>
</reference>
<dbReference type="GeneID" id="8619968"/>
<dbReference type="KEGG" id="ddi:DDB_G0275379"/>
<dbReference type="VEuPathDB" id="AmoebaDB:DDB_G0275379"/>
<dbReference type="HOGENOM" id="CLU_2404147_0_0_1"/>
<dbReference type="dictyBase" id="DDB_G0275379"/>
<comment type="caution">
    <text evidence="1">The sequence shown here is derived from an EMBL/GenBank/DDBJ whole genome shotgun (WGS) entry which is preliminary data.</text>
</comment>
<evidence type="ECO:0000313" key="2">
    <source>
        <dbReference type="Proteomes" id="UP000002195"/>
    </source>
</evidence>
<proteinExistence type="predicted"/>
<dbReference type="AlphaFoldDB" id="Q553P7"/>
<dbReference type="EMBL" id="AAFI02000013">
    <property type="protein sequence ID" value="EAL69755.1"/>
    <property type="molecule type" value="Genomic_DNA"/>
</dbReference>
<dbReference type="FunCoup" id="Q553P7">
    <property type="interactions" value="362"/>
</dbReference>
<protein>
    <submittedName>
        <fullName evidence="1">Uncharacterized protein</fullName>
    </submittedName>
</protein>
<gene>
    <name evidence="1" type="ORF">DDB_G0275379</name>
</gene>
<evidence type="ECO:0000313" key="1">
    <source>
        <dbReference type="EMBL" id="EAL69755.1"/>
    </source>
</evidence>
<dbReference type="OMA" id="SETWRCE"/>
<organism evidence="1 2">
    <name type="scientific">Dictyostelium discoideum</name>
    <name type="common">Social amoeba</name>
    <dbReference type="NCBI Taxonomy" id="44689"/>
    <lineage>
        <taxon>Eukaryota</taxon>
        <taxon>Amoebozoa</taxon>
        <taxon>Evosea</taxon>
        <taxon>Eumycetozoa</taxon>
        <taxon>Dictyostelia</taxon>
        <taxon>Dictyosteliales</taxon>
        <taxon>Dictyosteliaceae</taxon>
        <taxon>Dictyostelium</taxon>
    </lineage>
</organism>
<dbReference type="InParanoid" id="Q553P7"/>
<accession>Q553P7</accession>
<name>Q553P7_DICDI</name>
<keyword evidence="2" id="KW-1185">Reference proteome</keyword>
<sequence length="93" mass="11120">MNSCIRLFNQNISGNITRSISNFKKHSPRSKLTRCILSNGATIRYWTSLPMSETWRCETDIFNNPPEYVMDNIQKIKEKRKSDLDERFRQYKK</sequence>
<dbReference type="PaxDb" id="44689-DDB0233278"/>